<keyword evidence="1 2" id="KW-0238">DNA-binding</keyword>
<dbReference type="EMBL" id="AAWS01000006">
    <property type="protein sequence ID" value="EAY30563.1"/>
    <property type="molecule type" value="Genomic_DNA"/>
</dbReference>
<organism evidence="4 5">
    <name type="scientific">Microscilla marina ATCC 23134</name>
    <dbReference type="NCBI Taxonomy" id="313606"/>
    <lineage>
        <taxon>Bacteria</taxon>
        <taxon>Pseudomonadati</taxon>
        <taxon>Bacteroidota</taxon>
        <taxon>Cytophagia</taxon>
        <taxon>Cytophagales</taxon>
        <taxon>Microscillaceae</taxon>
        <taxon>Microscilla</taxon>
    </lineage>
</organism>
<dbReference type="InterPro" id="IPR001647">
    <property type="entry name" value="HTH_TetR"/>
</dbReference>
<dbReference type="SUPFAM" id="SSF46689">
    <property type="entry name" value="Homeodomain-like"/>
    <property type="match status" value="1"/>
</dbReference>
<feature type="DNA-binding region" description="H-T-H motif" evidence="2">
    <location>
        <begin position="46"/>
        <end position="65"/>
    </location>
</feature>
<keyword evidence="5" id="KW-1185">Reference proteome</keyword>
<evidence type="ECO:0000259" key="3">
    <source>
        <dbReference type="PROSITE" id="PS50977"/>
    </source>
</evidence>
<dbReference type="RefSeq" id="WP_002694823.1">
    <property type="nucleotide sequence ID" value="NZ_AAWS01000006.1"/>
</dbReference>
<dbReference type="GO" id="GO:0003677">
    <property type="term" value="F:DNA binding"/>
    <property type="evidence" value="ECO:0007669"/>
    <property type="project" value="UniProtKB-UniRule"/>
</dbReference>
<dbReference type="OrthoDB" id="649282at2"/>
<evidence type="ECO:0000313" key="4">
    <source>
        <dbReference type="EMBL" id="EAY30563.1"/>
    </source>
</evidence>
<proteinExistence type="predicted"/>
<dbReference type="PROSITE" id="PS50977">
    <property type="entry name" value="HTH_TETR_2"/>
    <property type="match status" value="1"/>
</dbReference>
<dbReference type="eggNOG" id="COG1309">
    <property type="taxonomic scope" value="Bacteria"/>
</dbReference>
<dbReference type="Proteomes" id="UP000004095">
    <property type="component" value="Unassembled WGS sequence"/>
</dbReference>
<evidence type="ECO:0000256" key="2">
    <source>
        <dbReference type="PROSITE-ProRule" id="PRU00335"/>
    </source>
</evidence>
<dbReference type="Pfam" id="PF00440">
    <property type="entry name" value="TetR_N"/>
    <property type="match status" value="1"/>
</dbReference>
<dbReference type="Gene3D" id="1.10.357.10">
    <property type="entry name" value="Tetracycline Repressor, domain 2"/>
    <property type="match status" value="1"/>
</dbReference>
<sequence>MGVRATIKINVNDNIYLRDPEQTQLGKKIISKSIDLIDELGFEDFTFKKLANQISSTEASIYRYFENKHNLLVYLLVWYWSWLEYQIDYQTNNIEDTEKQLKIAIRIIAESLSSHSESHFPHINEAALHRIVVSESSKTYYTKSVDDENKFGFFHSYKSLCKKVANMIKAYNSDYPYAHALTSTMLESAHQQIFFSQHLPSLTELKCADSETSEIIHYLDQLIFRQIQK</sequence>
<accession>A1ZGE6</accession>
<name>A1ZGE6_MICM2</name>
<dbReference type="PRINTS" id="PR00455">
    <property type="entry name" value="HTHTETR"/>
</dbReference>
<dbReference type="InterPro" id="IPR009057">
    <property type="entry name" value="Homeodomain-like_sf"/>
</dbReference>
<dbReference type="AlphaFoldDB" id="A1ZGE6"/>
<evidence type="ECO:0000256" key="1">
    <source>
        <dbReference type="ARBA" id="ARBA00023125"/>
    </source>
</evidence>
<protein>
    <submittedName>
        <fullName evidence="4">Transcriptional regulator, TetR family protein</fullName>
    </submittedName>
</protein>
<gene>
    <name evidence="4" type="ORF">M23134_03201</name>
</gene>
<feature type="domain" description="HTH tetR-type" evidence="3">
    <location>
        <begin position="23"/>
        <end position="83"/>
    </location>
</feature>
<comment type="caution">
    <text evidence="4">The sequence shown here is derived from an EMBL/GenBank/DDBJ whole genome shotgun (WGS) entry which is preliminary data.</text>
</comment>
<reference evidence="4 5" key="1">
    <citation type="submission" date="2007-01" db="EMBL/GenBank/DDBJ databases">
        <authorList>
            <person name="Haygood M."/>
            <person name="Podell S."/>
            <person name="Anderson C."/>
            <person name="Hopkinson B."/>
            <person name="Roe K."/>
            <person name="Barbeau K."/>
            <person name="Gaasterland T."/>
            <person name="Ferriera S."/>
            <person name="Johnson J."/>
            <person name="Kravitz S."/>
            <person name="Beeson K."/>
            <person name="Sutton G."/>
            <person name="Rogers Y.-H."/>
            <person name="Friedman R."/>
            <person name="Frazier M."/>
            <person name="Venter J.C."/>
        </authorList>
    </citation>
    <scope>NUCLEOTIDE SEQUENCE [LARGE SCALE GENOMIC DNA]</scope>
    <source>
        <strain evidence="4 5">ATCC 23134</strain>
    </source>
</reference>
<evidence type="ECO:0000313" key="5">
    <source>
        <dbReference type="Proteomes" id="UP000004095"/>
    </source>
</evidence>